<dbReference type="InParanoid" id="G8JQ64"/>
<dbReference type="InterPro" id="IPR015943">
    <property type="entry name" value="WD40/YVTN_repeat-like_dom_sf"/>
</dbReference>
<dbReference type="SUPFAM" id="SSF69322">
    <property type="entry name" value="Tricorn protease domain 2"/>
    <property type="match status" value="1"/>
</dbReference>
<dbReference type="OrthoDB" id="5324744at2759"/>
<protein>
    <recommendedName>
        <fullName evidence="3">SPS-sensor component PTR3</fullName>
    </recommendedName>
</protein>
<dbReference type="GO" id="GO:0043200">
    <property type="term" value="P:response to amino acid"/>
    <property type="evidence" value="ECO:0007669"/>
    <property type="project" value="EnsemblFungi"/>
</dbReference>
<proteinExistence type="predicted"/>
<dbReference type="KEGG" id="erc:Ecym_2327"/>
<keyword evidence="2" id="KW-1185">Reference proteome</keyword>
<dbReference type="OMA" id="TNFPIRC"/>
<reference evidence="2" key="1">
    <citation type="journal article" date="2012" name="G3 (Bethesda)">
        <title>Pichia sorbitophila, an interspecies yeast hybrid reveals early steps of genome resolution following polyploidization.</title>
        <authorList>
            <person name="Leh Louis V."/>
            <person name="Despons L."/>
            <person name="Friedrich A."/>
            <person name="Martin T."/>
            <person name="Durrens P."/>
            <person name="Casaregola S."/>
            <person name="Neuveglise C."/>
            <person name="Fairhead C."/>
            <person name="Marck C."/>
            <person name="Cruz J.A."/>
            <person name="Straub M.L."/>
            <person name="Kugler V."/>
            <person name="Sacerdot C."/>
            <person name="Uzunov Z."/>
            <person name="Thierry A."/>
            <person name="Weiss S."/>
            <person name="Bleykasten C."/>
            <person name="De Montigny J."/>
            <person name="Jacques N."/>
            <person name="Jung P."/>
            <person name="Lemaire M."/>
            <person name="Mallet S."/>
            <person name="Morel G."/>
            <person name="Richard G.F."/>
            <person name="Sarkar A."/>
            <person name="Savel G."/>
            <person name="Schacherer J."/>
            <person name="Seret M.L."/>
            <person name="Talla E."/>
            <person name="Samson G."/>
            <person name="Jubin C."/>
            <person name="Poulain J."/>
            <person name="Vacherie B."/>
            <person name="Barbe V."/>
            <person name="Pelletier E."/>
            <person name="Sherman D.J."/>
            <person name="Westhof E."/>
            <person name="Weissenbach J."/>
            <person name="Baret P.V."/>
            <person name="Wincker P."/>
            <person name="Gaillardin C."/>
            <person name="Dujon B."/>
            <person name="Souciet J.L."/>
        </authorList>
    </citation>
    <scope>NUCLEOTIDE SEQUENCE [LARGE SCALE GENOMIC DNA]</scope>
    <source>
        <strain evidence="2">CBS 270.75 / DBVPG 7215 / KCTC 17166 / NRRL Y-17582</strain>
    </source>
</reference>
<dbReference type="FunCoup" id="G8JQ64">
    <property type="interactions" value="34"/>
</dbReference>
<dbReference type="HOGENOM" id="CLU_028479_0_0_1"/>
<dbReference type="GeneID" id="11470614"/>
<dbReference type="Proteomes" id="UP000006790">
    <property type="component" value="Chromosome 2"/>
</dbReference>
<evidence type="ECO:0000313" key="2">
    <source>
        <dbReference type="Proteomes" id="UP000006790"/>
    </source>
</evidence>
<accession>G8JQ64</accession>
<evidence type="ECO:0008006" key="3">
    <source>
        <dbReference type="Google" id="ProtNLM"/>
    </source>
</evidence>
<sequence>MVIMLGSILQDLEQNLFLPSDLISTYRSEVDGLLYCKVKYDIVPDACMLKCGCIVSEQLMRRVERELGGGVQQDISCPICQCRGVSLVGPILPLRSLYHQLQFYRTNQTRELQDTGDRESVISTEITAKTGKQQSLLSLFHKAATKISNVPAVINHNKDIETLPSTAALPVGCNGGTPSVPTGALILDSASNAKTLSLQDHELNSVRSGVHPTISLSLQLPKSLLDEEREFYFAKCFPMYRKRMQFNTHPKFLKTKSKLFINTYISNDCARFALISETKWEVYNIRNTEEPELLCCGNVSGDYGPDFNNLKKPVDQKQVLYPKTNESSDSSTNLNQAALRNWEHLYCRLAKDVFVISGTKGYFRVFDLSQGGKPVFTYCSSFPIRCIDLDPSGSIISCGITGKDKTSDTEQALILFQHIERKSSVLQFSSQLTIALPYRDPINTLQFSSDGKYLSCSTALESRFLVISLRKSNEPRLVMKSLRSIDTSLESEGITATKMFPDNPNLMCVTSVAFNSPPIVINTKIETINGVQTVAQPTMLMRIDEVDSKIHNCEISPRSDAIAFVDRSGTVYLLFAPTMTENETRRIVTVDVVANAYRAREAACMRFSLDGHKLYLVDRKGILYVEDFAFALPQNHEVTKCKQIN</sequence>
<dbReference type="AlphaFoldDB" id="G8JQ64"/>
<dbReference type="Gene3D" id="2.130.10.10">
    <property type="entry name" value="YVTN repeat-like/Quinoprotein amine dehydrogenase"/>
    <property type="match status" value="1"/>
</dbReference>
<evidence type="ECO:0000313" key="1">
    <source>
        <dbReference type="EMBL" id="AET38066.1"/>
    </source>
</evidence>
<dbReference type="EMBL" id="CP002498">
    <property type="protein sequence ID" value="AET38066.1"/>
    <property type="molecule type" value="Genomic_DNA"/>
</dbReference>
<gene>
    <name evidence="1" type="ordered locus">Ecym_2327</name>
</gene>
<dbReference type="STRING" id="931890.G8JQ64"/>
<dbReference type="GO" id="GO:0005886">
    <property type="term" value="C:plasma membrane"/>
    <property type="evidence" value="ECO:0007669"/>
    <property type="project" value="EnsemblFungi"/>
</dbReference>
<name>G8JQ64_ERECY</name>
<dbReference type="RefSeq" id="XP_003644883.1">
    <property type="nucleotide sequence ID" value="XM_003644835.1"/>
</dbReference>
<organism evidence="1 2">
    <name type="scientific">Eremothecium cymbalariae (strain CBS 270.75 / DBVPG 7215 / KCTC 17166 / NRRL Y-17582)</name>
    <name type="common">Yeast</name>
    <dbReference type="NCBI Taxonomy" id="931890"/>
    <lineage>
        <taxon>Eukaryota</taxon>
        <taxon>Fungi</taxon>
        <taxon>Dikarya</taxon>
        <taxon>Ascomycota</taxon>
        <taxon>Saccharomycotina</taxon>
        <taxon>Saccharomycetes</taxon>
        <taxon>Saccharomycetales</taxon>
        <taxon>Saccharomycetaceae</taxon>
        <taxon>Eremothecium</taxon>
    </lineage>
</organism>
<dbReference type="eggNOG" id="ENOG502QUFR">
    <property type="taxonomic scope" value="Eukaryota"/>
</dbReference>